<dbReference type="FunFam" id="1.10.730.10:FF:000006">
    <property type="entry name" value="Arginyl-tRNA synthetase 2, mitochondrial"/>
    <property type="match status" value="1"/>
</dbReference>
<comment type="catalytic activity">
    <reaction evidence="10">
        <text>tRNA(Arg) + L-arginine + ATP = L-arginyl-tRNA(Arg) + AMP + diphosphate</text>
        <dbReference type="Rhea" id="RHEA:20301"/>
        <dbReference type="Rhea" id="RHEA-COMP:9658"/>
        <dbReference type="Rhea" id="RHEA-COMP:9673"/>
        <dbReference type="ChEBI" id="CHEBI:30616"/>
        <dbReference type="ChEBI" id="CHEBI:32682"/>
        <dbReference type="ChEBI" id="CHEBI:33019"/>
        <dbReference type="ChEBI" id="CHEBI:78442"/>
        <dbReference type="ChEBI" id="CHEBI:78513"/>
        <dbReference type="ChEBI" id="CHEBI:456215"/>
        <dbReference type="EC" id="6.1.1.19"/>
    </reaction>
</comment>
<dbReference type="AlphaFoldDB" id="A0A7R8Z2D5"/>
<dbReference type="Gene3D" id="3.40.50.620">
    <property type="entry name" value="HUPs"/>
    <property type="match status" value="1"/>
</dbReference>
<dbReference type="EC" id="6.1.1.19" evidence="2"/>
<dbReference type="Proteomes" id="UP000594454">
    <property type="component" value="Chromosome 6"/>
</dbReference>
<dbReference type="InterPro" id="IPR001412">
    <property type="entry name" value="aa-tRNA-synth_I_CS"/>
</dbReference>
<keyword evidence="3 12" id="KW-0436">Ligase</keyword>
<dbReference type="NCBIfam" id="TIGR00456">
    <property type="entry name" value="argS"/>
    <property type="match status" value="1"/>
</dbReference>
<evidence type="ECO:0000256" key="9">
    <source>
        <dbReference type="ARBA" id="ARBA00039495"/>
    </source>
</evidence>
<dbReference type="GO" id="GO:0005524">
    <property type="term" value="F:ATP binding"/>
    <property type="evidence" value="ECO:0007669"/>
    <property type="project" value="UniProtKB-KW"/>
</dbReference>
<dbReference type="InParanoid" id="A0A7R8Z2D5"/>
<evidence type="ECO:0000256" key="11">
    <source>
        <dbReference type="ARBA" id="ARBA00049595"/>
    </source>
</evidence>
<evidence type="ECO:0000256" key="8">
    <source>
        <dbReference type="ARBA" id="ARBA00033033"/>
    </source>
</evidence>
<evidence type="ECO:0000256" key="6">
    <source>
        <dbReference type="ARBA" id="ARBA00022917"/>
    </source>
</evidence>
<evidence type="ECO:0000256" key="2">
    <source>
        <dbReference type="ARBA" id="ARBA00012837"/>
    </source>
</evidence>
<organism evidence="14 15">
    <name type="scientific">Hermetia illucens</name>
    <name type="common">Black soldier fly</name>
    <dbReference type="NCBI Taxonomy" id="343691"/>
    <lineage>
        <taxon>Eukaryota</taxon>
        <taxon>Metazoa</taxon>
        <taxon>Ecdysozoa</taxon>
        <taxon>Arthropoda</taxon>
        <taxon>Hexapoda</taxon>
        <taxon>Insecta</taxon>
        <taxon>Pterygota</taxon>
        <taxon>Neoptera</taxon>
        <taxon>Endopterygota</taxon>
        <taxon>Diptera</taxon>
        <taxon>Brachycera</taxon>
        <taxon>Stratiomyomorpha</taxon>
        <taxon>Stratiomyidae</taxon>
        <taxon>Hermetiinae</taxon>
        <taxon>Hermetia</taxon>
    </lineage>
</organism>
<comment type="similarity">
    <text evidence="1 12">Belongs to the class-I aminoacyl-tRNA synthetase family.</text>
</comment>
<dbReference type="SUPFAM" id="SSF47323">
    <property type="entry name" value="Anticodon-binding domain of a subclass of class I aminoacyl-tRNA synthetases"/>
    <property type="match status" value="1"/>
</dbReference>
<reference evidence="14 15" key="1">
    <citation type="submission" date="2020-11" db="EMBL/GenBank/DDBJ databases">
        <authorList>
            <person name="Wallbank WR R."/>
            <person name="Pardo Diaz C."/>
            <person name="Kozak K."/>
            <person name="Martin S."/>
            <person name="Jiggins C."/>
            <person name="Moest M."/>
            <person name="Warren A I."/>
            <person name="Generalovic N T."/>
            <person name="Byers J.R.P. K."/>
            <person name="Montejo-Kovacevich G."/>
            <person name="Yen C E."/>
        </authorList>
    </citation>
    <scope>NUCLEOTIDE SEQUENCE [LARGE SCALE GENOMIC DNA]</scope>
</reference>
<dbReference type="Pfam" id="PF05746">
    <property type="entry name" value="DALR_1"/>
    <property type="match status" value="1"/>
</dbReference>
<dbReference type="PROSITE" id="PS00178">
    <property type="entry name" value="AA_TRNA_LIGASE_I"/>
    <property type="match status" value="1"/>
</dbReference>
<dbReference type="SMART" id="SM00836">
    <property type="entry name" value="DALR_1"/>
    <property type="match status" value="1"/>
</dbReference>
<evidence type="ECO:0000313" key="15">
    <source>
        <dbReference type="Proteomes" id="UP000594454"/>
    </source>
</evidence>
<accession>A0A7R8Z2D5</accession>
<dbReference type="Gene3D" id="1.10.730.10">
    <property type="entry name" value="Isoleucyl-tRNA Synthetase, Domain 1"/>
    <property type="match status" value="1"/>
</dbReference>
<keyword evidence="5 12" id="KW-0067">ATP-binding</keyword>
<gene>
    <name evidence="14" type="ORF">HERILL_LOCUS15750</name>
</gene>
<dbReference type="SUPFAM" id="SSF52374">
    <property type="entry name" value="Nucleotidylyl transferase"/>
    <property type="match status" value="1"/>
</dbReference>
<sequence>MSVKLRKIIAKQITDVIRPESSASVNQLTNAFELRRNNQDPELHLPVSKARHILSPDTNSILKEVLHIKFDEQLVKGVTTNEKTPSTQRIVFTLRNEPFIREALTKSDSCTPSPSQQKRYVVEYSSPNIAKPFHVGHLRSTIIGNFIANLYKYLGHNVHRMNYLGDWGTQFGLLNVGIDLMQLSDEDIQKNPIQNLYNAYVEANKRSQADPSISERARKFFHDLENDLSPEDRKRWEKYRAYTIDELRNVYQRLGVNFDEYAWESQYSQKDIQRVLQQLDERSLLLSEKDGRKVVQVGDRRVPVIKSDGSTLYLARDIAAISDRYERLKFDKIIYVVDNAQTDHFVALFHTAGKAMPDLDGRMQHIKFGRIKGMSTRQGTVVFLKDVLDEAREMMKLRQIQSPTTKVDMNISDNQVSDVLGISAVIINDLKQRRQRDYEFDWDRALQASGDTGIKLQYTHCRLWSLFDNIPLQPASEVEPNLLTEAEAAALIVEIARFHEILIRSEEQLEACVLVNYLFHLSNAISRALKRLNIKNESSIQLQRQRLLLFSCAQSVLHDGMKILGLKPLDKM</sequence>
<evidence type="ECO:0000256" key="10">
    <source>
        <dbReference type="ARBA" id="ARBA00049339"/>
    </source>
</evidence>
<evidence type="ECO:0000256" key="5">
    <source>
        <dbReference type="ARBA" id="ARBA00022840"/>
    </source>
</evidence>
<dbReference type="PRINTS" id="PR01038">
    <property type="entry name" value="TRNASYNTHARG"/>
</dbReference>
<dbReference type="InterPro" id="IPR035684">
    <property type="entry name" value="ArgRS_core"/>
</dbReference>
<keyword evidence="15" id="KW-1185">Reference proteome</keyword>
<dbReference type="GO" id="GO:0006420">
    <property type="term" value="P:arginyl-tRNA aminoacylation"/>
    <property type="evidence" value="ECO:0007669"/>
    <property type="project" value="InterPro"/>
</dbReference>
<keyword evidence="4 12" id="KW-0547">Nucleotide-binding</keyword>
<keyword evidence="7 12" id="KW-0030">Aminoacyl-tRNA synthetase</keyword>
<evidence type="ECO:0000256" key="12">
    <source>
        <dbReference type="RuleBase" id="RU363038"/>
    </source>
</evidence>
<evidence type="ECO:0000256" key="1">
    <source>
        <dbReference type="ARBA" id="ARBA00005594"/>
    </source>
</evidence>
<evidence type="ECO:0000256" key="7">
    <source>
        <dbReference type="ARBA" id="ARBA00023146"/>
    </source>
</evidence>
<dbReference type="InterPro" id="IPR001278">
    <property type="entry name" value="Arg-tRNA-ligase"/>
</dbReference>
<dbReference type="InterPro" id="IPR008909">
    <property type="entry name" value="DALR_anticod-bd"/>
</dbReference>
<evidence type="ECO:0000256" key="4">
    <source>
        <dbReference type="ARBA" id="ARBA00022741"/>
    </source>
</evidence>
<dbReference type="OrthoDB" id="68056at2759"/>
<dbReference type="OMA" id="YEFKWER"/>
<dbReference type="GO" id="GO:0005739">
    <property type="term" value="C:mitochondrion"/>
    <property type="evidence" value="ECO:0007669"/>
    <property type="project" value="TreeGrafter"/>
</dbReference>
<evidence type="ECO:0000259" key="13">
    <source>
        <dbReference type="SMART" id="SM00836"/>
    </source>
</evidence>
<dbReference type="PANTHER" id="PTHR11956:SF11">
    <property type="entry name" value="ARGININE--TRNA LIGASE, MITOCHONDRIAL-RELATED"/>
    <property type="match status" value="1"/>
</dbReference>
<dbReference type="FunFam" id="3.40.50.620:FF:000058">
    <property type="entry name" value="Mitochondrial arginyl-tRNA synthetase"/>
    <property type="match status" value="1"/>
</dbReference>
<evidence type="ECO:0000313" key="14">
    <source>
        <dbReference type="EMBL" id="CAD7093471.1"/>
    </source>
</evidence>
<protein>
    <recommendedName>
        <fullName evidence="9">Probable arginine--tRNA ligase, mitochondrial</fullName>
        <ecNumber evidence="2">6.1.1.19</ecNumber>
    </recommendedName>
    <alternativeName>
        <fullName evidence="8">Arginyl-tRNA synthetase</fullName>
    </alternativeName>
</protein>
<proteinExistence type="inferred from homology"/>
<dbReference type="GO" id="GO:0004814">
    <property type="term" value="F:arginine-tRNA ligase activity"/>
    <property type="evidence" value="ECO:0007669"/>
    <property type="project" value="UniProtKB-EC"/>
</dbReference>
<comment type="function">
    <text evidence="11">Catalyzes the attachment of arginine to tRNA(Arg) in a two-step reaction: arginine is first activated by ATP to form Arg-AMP and then transferred to the acceptor end of tRNA(Arg).</text>
</comment>
<dbReference type="PANTHER" id="PTHR11956">
    <property type="entry name" value="ARGINYL-TRNA SYNTHETASE"/>
    <property type="match status" value="1"/>
</dbReference>
<dbReference type="InterPro" id="IPR009080">
    <property type="entry name" value="tRNAsynth_Ia_anticodon-bd"/>
</dbReference>
<keyword evidence="6 12" id="KW-0648">Protein biosynthesis</keyword>
<dbReference type="EMBL" id="LR899014">
    <property type="protein sequence ID" value="CAD7093471.1"/>
    <property type="molecule type" value="Genomic_DNA"/>
</dbReference>
<name>A0A7R8Z2D5_HERIL</name>
<dbReference type="GO" id="GO:0032543">
    <property type="term" value="P:mitochondrial translation"/>
    <property type="evidence" value="ECO:0007669"/>
    <property type="project" value="TreeGrafter"/>
</dbReference>
<feature type="domain" description="DALR anticodon binding" evidence="13">
    <location>
        <begin position="456"/>
        <end position="572"/>
    </location>
</feature>
<dbReference type="Pfam" id="PF00750">
    <property type="entry name" value="tRNA-synt_1d"/>
    <property type="match status" value="1"/>
</dbReference>
<evidence type="ECO:0000256" key="3">
    <source>
        <dbReference type="ARBA" id="ARBA00022598"/>
    </source>
</evidence>
<dbReference type="InterPro" id="IPR014729">
    <property type="entry name" value="Rossmann-like_a/b/a_fold"/>
</dbReference>
<dbReference type="FunCoup" id="A0A7R8Z2D5">
    <property type="interactions" value="1562"/>
</dbReference>